<dbReference type="PANTHER" id="PTHR43214:SF41">
    <property type="entry name" value="NITRATE_NITRITE RESPONSE REGULATOR PROTEIN NARP"/>
    <property type="match status" value="1"/>
</dbReference>
<dbReference type="GO" id="GO:0006355">
    <property type="term" value="P:regulation of DNA-templated transcription"/>
    <property type="evidence" value="ECO:0007669"/>
    <property type="project" value="InterPro"/>
</dbReference>
<keyword evidence="4" id="KW-0804">Transcription</keyword>
<feature type="domain" description="Response regulatory" evidence="7">
    <location>
        <begin position="4"/>
        <end position="120"/>
    </location>
</feature>
<dbReference type="InterPro" id="IPR058245">
    <property type="entry name" value="NreC/VraR/RcsB-like_REC"/>
</dbReference>
<evidence type="ECO:0000313" key="8">
    <source>
        <dbReference type="EMBL" id="KIH75984.1"/>
    </source>
</evidence>
<evidence type="ECO:0000259" key="6">
    <source>
        <dbReference type="PROSITE" id="PS50043"/>
    </source>
</evidence>
<evidence type="ECO:0000256" key="4">
    <source>
        <dbReference type="ARBA" id="ARBA00023163"/>
    </source>
</evidence>
<dbReference type="GO" id="GO:0000160">
    <property type="term" value="P:phosphorelay signal transduction system"/>
    <property type="evidence" value="ECO:0007669"/>
    <property type="project" value="InterPro"/>
</dbReference>
<proteinExistence type="predicted"/>
<dbReference type="InterPro" id="IPR016032">
    <property type="entry name" value="Sig_transdc_resp-reg_C-effctor"/>
</dbReference>
<dbReference type="InterPro" id="IPR000792">
    <property type="entry name" value="Tscrpt_reg_LuxR_C"/>
</dbReference>
<dbReference type="Gene3D" id="3.40.50.2300">
    <property type="match status" value="1"/>
</dbReference>
<organism evidence="8 9">
    <name type="scientific">Geoalkalibacter ferrihydriticus DSM 17813</name>
    <dbReference type="NCBI Taxonomy" id="1121915"/>
    <lineage>
        <taxon>Bacteria</taxon>
        <taxon>Pseudomonadati</taxon>
        <taxon>Thermodesulfobacteriota</taxon>
        <taxon>Desulfuromonadia</taxon>
        <taxon>Desulfuromonadales</taxon>
        <taxon>Geoalkalibacteraceae</taxon>
        <taxon>Geoalkalibacter</taxon>
    </lineage>
</organism>
<dbReference type="PROSITE" id="PS50043">
    <property type="entry name" value="HTH_LUXR_2"/>
    <property type="match status" value="1"/>
</dbReference>
<evidence type="ECO:0000313" key="9">
    <source>
        <dbReference type="Proteomes" id="UP000035068"/>
    </source>
</evidence>
<dbReference type="PRINTS" id="PR00038">
    <property type="entry name" value="HTHLUXR"/>
</dbReference>
<dbReference type="SUPFAM" id="SSF52172">
    <property type="entry name" value="CheY-like"/>
    <property type="match status" value="1"/>
</dbReference>
<dbReference type="SMART" id="SM00448">
    <property type="entry name" value="REC"/>
    <property type="match status" value="1"/>
</dbReference>
<keyword evidence="9" id="KW-1185">Reference proteome</keyword>
<dbReference type="Pfam" id="PF00072">
    <property type="entry name" value="Response_reg"/>
    <property type="match status" value="1"/>
</dbReference>
<dbReference type="EMBL" id="JWJD01000006">
    <property type="protein sequence ID" value="KIH75984.1"/>
    <property type="molecule type" value="Genomic_DNA"/>
</dbReference>
<dbReference type="InterPro" id="IPR039420">
    <property type="entry name" value="WalR-like"/>
</dbReference>
<feature type="domain" description="HTH luxR-type" evidence="6">
    <location>
        <begin position="148"/>
        <end position="213"/>
    </location>
</feature>
<dbReference type="RefSeq" id="WP_040100352.1">
    <property type="nucleotide sequence ID" value="NZ_JWJD01000006.1"/>
</dbReference>
<dbReference type="CDD" id="cd17535">
    <property type="entry name" value="REC_NarL-like"/>
    <property type="match status" value="1"/>
</dbReference>
<keyword evidence="2" id="KW-0805">Transcription regulation</keyword>
<evidence type="ECO:0008006" key="10">
    <source>
        <dbReference type="Google" id="ProtNLM"/>
    </source>
</evidence>
<keyword evidence="1 5" id="KW-0597">Phosphoprotein</keyword>
<gene>
    <name evidence="8" type="ORF">GFER_13855</name>
</gene>
<dbReference type="InterPro" id="IPR001789">
    <property type="entry name" value="Sig_transdc_resp-reg_receiver"/>
</dbReference>
<protein>
    <recommendedName>
        <fullName evidence="10">LuxR family transcriptional regulator</fullName>
    </recommendedName>
</protein>
<accession>A0A0C2DRB5</accession>
<dbReference type="Proteomes" id="UP000035068">
    <property type="component" value="Unassembled WGS sequence"/>
</dbReference>
<evidence type="ECO:0000256" key="1">
    <source>
        <dbReference type="ARBA" id="ARBA00022553"/>
    </source>
</evidence>
<name>A0A0C2DRB5_9BACT</name>
<dbReference type="PANTHER" id="PTHR43214">
    <property type="entry name" value="TWO-COMPONENT RESPONSE REGULATOR"/>
    <property type="match status" value="1"/>
</dbReference>
<keyword evidence="3" id="KW-0238">DNA-binding</keyword>
<dbReference type="GO" id="GO:0003677">
    <property type="term" value="F:DNA binding"/>
    <property type="evidence" value="ECO:0007669"/>
    <property type="project" value="UniProtKB-KW"/>
</dbReference>
<dbReference type="SUPFAM" id="SSF46894">
    <property type="entry name" value="C-terminal effector domain of the bipartite response regulators"/>
    <property type="match status" value="1"/>
</dbReference>
<dbReference type="CDD" id="cd06170">
    <property type="entry name" value="LuxR_C_like"/>
    <property type="match status" value="1"/>
</dbReference>
<dbReference type="PROSITE" id="PS50110">
    <property type="entry name" value="RESPONSE_REGULATORY"/>
    <property type="match status" value="1"/>
</dbReference>
<evidence type="ECO:0000256" key="3">
    <source>
        <dbReference type="ARBA" id="ARBA00023125"/>
    </source>
</evidence>
<dbReference type="Pfam" id="PF00196">
    <property type="entry name" value="GerE"/>
    <property type="match status" value="1"/>
</dbReference>
<evidence type="ECO:0000256" key="5">
    <source>
        <dbReference type="PROSITE-ProRule" id="PRU00169"/>
    </source>
</evidence>
<sequence>MKIKVLFADDHAVFHECVKALFSPEENIQVIATASDGRTAVRLARELKPDVIVMDLSMPVLNGIDATRQIIAENSAAKVLALSSHKDRKTILSALKAGARGYVVKDAAIAELLQAIEAVGSGRMYLSSHIIDQVIDSLLVGDEDPAREASPLDRLSAREREILQLLAEGRNAREVAKMLSVSPKTIESHRHNIMQKLGVESSSDLIRLAIREGLTTL</sequence>
<evidence type="ECO:0000259" key="7">
    <source>
        <dbReference type="PROSITE" id="PS50110"/>
    </source>
</evidence>
<feature type="modified residue" description="4-aspartylphosphate" evidence="5">
    <location>
        <position position="55"/>
    </location>
</feature>
<dbReference type="PROSITE" id="PS00622">
    <property type="entry name" value="HTH_LUXR_1"/>
    <property type="match status" value="1"/>
</dbReference>
<comment type="caution">
    <text evidence="8">The sequence shown here is derived from an EMBL/GenBank/DDBJ whole genome shotgun (WGS) entry which is preliminary data.</text>
</comment>
<dbReference type="InterPro" id="IPR011006">
    <property type="entry name" value="CheY-like_superfamily"/>
</dbReference>
<dbReference type="AlphaFoldDB" id="A0A0C2DRB5"/>
<reference evidence="8 9" key="1">
    <citation type="submission" date="2014-12" db="EMBL/GenBank/DDBJ databases">
        <title>Genomes of Geoalkalibacter ferrihydriticus and Geoalkalibacter subterraneus, two haloalkaliphilic metal-reducing members of the Geobacteraceae.</title>
        <authorList>
            <person name="Badalamenti J.P."/>
            <person name="Torres C.I."/>
            <person name="Krajmalnik-Brown R."/>
            <person name="Bond D.R."/>
        </authorList>
    </citation>
    <scope>NUCLEOTIDE SEQUENCE [LARGE SCALE GENOMIC DNA]</scope>
    <source>
        <strain evidence="8 9">DSM 17813</strain>
    </source>
</reference>
<dbReference type="SMART" id="SM00421">
    <property type="entry name" value="HTH_LUXR"/>
    <property type="match status" value="1"/>
</dbReference>
<evidence type="ECO:0000256" key="2">
    <source>
        <dbReference type="ARBA" id="ARBA00023015"/>
    </source>
</evidence>